<dbReference type="RefSeq" id="WP_028528866.1">
    <property type="nucleotide sequence ID" value="NZ_CABLBR010000016.1"/>
</dbReference>
<dbReference type="InterPro" id="IPR038078">
    <property type="entry name" value="PhoU-like_sf"/>
</dbReference>
<evidence type="ECO:0000313" key="4">
    <source>
        <dbReference type="Proteomes" id="UP001060164"/>
    </source>
</evidence>
<evidence type="ECO:0000256" key="1">
    <source>
        <dbReference type="PIRNR" id="PIRNR003107"/>
    </source>
</evidence>
<gene>
    <name evidence="3" type="primary">phoU</name>
    <name evidence="3" type="ORF">NQ502_17840</name>
</gene>
<keyword evidence="1" id="KW-0963">Cytoplasm</keyword>
<accession>A0ABY5VFW6</accession>
<comment type="subcellular location">
    <subcellularLocation>
        <location evidence="1">Cytoplasm</location>
    </subcellularLocation>
</comment>
<keyword evidence="1" id="KW-0592">Phosphate transport</keyword>
<feature type="domain" description="PhoU" evidence="2">
    <location>
        <begin position="16"/>
        <end position="104"/>
    </location>
</feature>
<dbReference type="InterPro" id="IPR026022">
    <property type="entry name" value="PhoU_dom"/>
</dbReference>
<dbReference type="Proteomes" id="UP001060164">
    <property type="component" value="Chromosome"/>
</dbReference>
<organism evidence="3 4">
    <name type="scientific">Ruminococcus gauvreauii</name>
    <dbReference type="NCBI Taxonomy" id="438033"/>
    <lineage>
        <taxon>Bacteria</taxon>
        <taxon>Bacillati</taxon>
        <taxon>Bacillota</taxon>
        <taxon>Clostridia</taxon>
        <taxon>Eubacteriales</taxon>
        <taxon>Oscillospiraceae</taxon>
        <taxon>Ruminococcus</taxon>
    </lineage>
</organism>
<dbReference type="PIRSF" id="PIRSF003107">
    <property type="entry name" value="PhoU"/>
    <property type="match status" value="1"/>
</dbReference>
<evidence type="ECO:0000313" key="3">
    <source>
        <dbReference type="EMBL" id="UWP59202.1"/>
    </source>
</evidence>
<feature type="domain" description="PhoU" evidence="2">
    <location>
        <begin position="119"/>
        <end position="203"/>
    </location>
</feature>
<dbReference type="SUPFAM" id="SSF109755">
    <property type="entry name" value="PhoU-like"/>
    <property type="match status" value="1"/>
</dbReference>
<protein>
    <recommendedName>
        <fullName evidence="1">Phosphate-specific transport system accessory protein PhoU</fullName>
    </recommendedName>
</protein>
<dbReference type="NCBIfam" id="TIGR02135">
    <property type="entry name" value="phoU_full"/>
    <property type="match status" value="1"/>
</dbReference>
<dbReference type="Pfam" id="PF01895">
    <property type="entry name" value="PhoU"/>
    <property type="match status" value="2"/>
</dbReference>
<dbReference type="InterPro" id="IPR028366">
    <property type="entry name" value="PhoU"/>
</dbReference>
<keyword evidence="1" id="KW-0813">Transport</keyword>
<comment type="subunit">
    <text evidence="1">Homodimer.</text>
</comment>
<keyword evidence="4" id="KW-1185">Reference proteome</keyword>
<comment type="similarity">
    <text evidence="1">Belongs to the PhoU family.</text>
</comment>
<reference evidence="3" key="1">
    <citation type="journal article" date="2022" name="Cell">
        <title>Design, construction, and in vivo augmentation of a complex gut microbiome.</title>
        <authorList>
            <person name="Cheng A.G."/>
            <person name="Ho P.Y."/>
            <person name="Aranda-Diaz A."/>
            <person name="Jain S."/>
            <person name="Yu F.B."/>
            <person name="Meng X."/>
            <person name="Wang M."/>
            <person name="Iakiviak M."/>
            <person name="Nagashima K."/>
            <person name="Zhao A."/>
            <person name="Murugkar P."/>
            <person name="Patil A."/>
            <person name="Atabakhsh K."/>
            <person name="Weakley A."/>
            <person name="Yan J."/>
            <person name="Brumbaugh A.R."/>
            <person name="Higginbottom S."/>
            <person name="Dimas A."/>
            <person name="Shiver A.L."/>
            <person name="Deutschbauer A."/>
            <person name="Neff N."/>
            <person name="Sonnenburg J.L."/>
            <person name="Huang K.C."/>
            <person name="Fischbach M.A."/>
        </authorList>
    </citation>
    <scope>NUCLEOTIDE SEQUENCE</scope>
    <source>
        <strain evidence="3">DSM 19829</strain>
    </source>
</reference>
<dbReference type="PANTHER" id="PTHR42930">
    <property type="entry name" value="PHOSPHATE-SPECIFIC TRANSPORT SYSTEM ACCESSORY PROTEIN PHOU"/>
    <property type="match status" value="1"/>
</dbReference>
<proteinExistence type="inferred from homology"/>
<name>A0ABY5VFW6_9FIRM</name>
<dbReference type="PANTHER" id="PTHR42930:SF3">
    <property type="entry name" value="PHOSPHATE-SPECIFIC TRANSPORT SYSTEM ACCESSORY PROTEIN PHOU"/>
    <property type="match status" value="1"/>
</dbReference>
<comment type="function">
    <text evidence="1">Plays a role in the regulation of phosphate uptake.</text>
</comment>
<dbReference type="EMBL" id="CP102290">
    <property type="protein sequence ID" value="UWP59202.1"/>
    <property type="molecule type" value="Genomic_DNA"/>
</dbReference>
<sequence>MRKYFDLQLKQLHQELKEMGGLCQIVISETYQLLSKGDREVIKSIVVQEDQMNQKERDIEALCMKLLLKQQPVATDLRKVSAALKMITDMERIGDQALDIAEIVETGTILEADGGRLLGKMAEATMEMVSRSIEAYVEQNLEKAQEVIQSDDVVDELFVQVRESLVNRLGGTGDDNDRILDFLMIAKYYERIGDHATNIAEWVEFSILGRHRNGKEA</sequence>
<evidence type="ECO:0000259" key="2">
    <source>
        <dbReference type="Pfam" id="PF01895"/>
    </source>
</evidence>
<dbReference type="Gene3D" id="1.20.58.220">
    <property type="entry name" value="Phosphate transport system protein phou homolog 2, domain 2"/>
    <property type="match status" value="1"/>
</dbReference>